<evidence type="ECO:0000313" key="1">
    <source>
        <dbReference type="EMBL" id="ETA85970.1"/>
    </source>
</evidence>
<comment type="caution">
    <text evidence="1">The sequence shown here is derived from an EMBL/GenBank/DDBJ whole genome shotgun (WGS) entry which is preliminary data.</text>
</comment>
<organism evidence="1 2">
    <name type="scientific">Salmonella enterica subsp. enterica serovar Cubana str. 76814</name>
    <dbReference type="NCBI Taxonomy" id="1192560"/>
    <lineage>
        <taxon>Bacteria</taxon>
        <taxon>Pseudomonadati</taxon>
        <taxon>Pseudomonadota</taxon>
        <taxon>Gammaproteobacteria</taxon>
        <taxon>Enterobacterales</taxon>
        <taxon>Enterobacteriaceae</taxon>
        <taxon>Salmonella</taxon>
    </lineage>
</organism>
<dbReference type="AlphaFoldDB" id="V7IID6"/>
<reference evidence="1 2" key="1">
    <citation type="journal article" date="2014" name="Genome Announc.">
        <title>Whole-Genome Sequencing of Salmonella enterica subsp. enterica Serovar Cubana Strains Isolated from Agricultural Sources.</title>
        <authorList>
            <person name="Benahmed F.H."/>
            <person name="Gopinath G.R."/>
            <person name="Wang H."/>
            <person name="Jean-Gilles Beaubrun J."/>
            <person name="Grim C."/>
            <person name="Cheng C.M."/>
            <person name="McClelland M."/>
            <person name="Ayers S."/>
            <person name="Abbott J."/>
            <person name="Desai P."/>
            <person name="Frye J.G."/>
            <person name="Weinstock G."/>
            <person name="Hammack T.S."/>
            <person name="Hanes D.E."/>
            <person name="Rasmussen M.A."/>
            <person name="Davidson M.K."/>
        </authorList>
    </citation>
    <scope>NUCLEOTIDE SEQUENCE [LARGE SCALE GENOMIC DNA]</scope>
    <source>
        <strain evidence="1">76814</strain>
    </source>
</reference>
<evidence type="ECO:0000313" key="2">
    <source>
        <dbReference type="Proteomes" id="UP000018534"/>
    </source>
</evidence>
<sequence length="49" mass="5720">MSGASFRPEASRAPEGISAGGRLRHYLWRRKRKLIFLKKEFPLDFCIIL</sequence>
<gene>
    <name evidence="1" type="ORF">A628_04108</name>
</gene>
<dbReference type="EMBL" id="AZGR01000103">
    <property type="protein sequence ID" value="ETA85970.1"/>
    <property type="molecule type" value="Genomic_DNA"/>
</dbReference>
<protein>
    <submittedName>
        <fullName evidence="1">Uncharacterized protein</fullName>
    </submittedName>
</protein>
<name>V7IID6_SALET</name>
<dbReference type="Proteomes" id="UP000018534">
    <property type="component" value="Unassembled WGS sequence"/>
</dbReference>
<accession>V7IID6</accession>
<proteinExistence type="predicted"/>
<dbReference type="HOGENOM" id="CLU_215965_0_0_6"/>